<feature type="domain" description="BPL/LPL catalytic" evidence="2">
    <location>
        <begin position="1"/>
        <end position="178"/>
    </location>
</feature>
<dbReference type="Gene3D" id="3.30.930.10">
    <property type="entry name" value="Bira Bifunctional Protein, Domain 2"/>
    <property type="match status" value="1"/>
</dbReference>
<evidence type="ECO:0000313" key="3">
    <source>
        <dbReference type="EMBL" id="OBY66943.1"/>
    </source>
</evidence>
<accession>A0A1B8U4Z6</accession>
<protein>
    <submittedName>
        <fullName evidence="3">Biotin--[acetyl-CoA-carboxylase] synthetase</fullName>
    </submittedName>
</protein>
<dbReference type="EMBL" id="LSFL01000010">
    <property type="protein sequence ID" value="OBY66943.1"/>
    <property type="molecule type" value="Genomic_DNA"/>
</dbReference>
<dbReference type="SUPFAM" id="SSF55681">
    <property type="entry name" value="Class II aaRS and biotin synthetases"/>
    <property type="match status" value="1"/>
</dbReference>
<dbReference type="STRING" id="996801.BW723_00085"/>
<dbReference type="KEGG" id="prn:BW723_00085"/>
<dbReference type="NCBIfam" id="TIGR00121">
    <property type="entry name" value="birA_ligase"/>
    <property type="match status" value="1"/>
</dbReference>
<dbReference type="PROSITE" id="PS51733">
    <property type="entry name" value="BPL_LPL_CATALYTIC"/>
    <property type="match status" value="1"/>
</dbReference>
<evidence type="ECO:0000256" key="1">
    <source>
        <dbReference type="ARBA" id="ARBA00022598"/>
    </source>
</evidence>
<dbReference type="InterPro" id="IPR045864">
    <property type="entry name" value="aa-tRNA-synth_II/BPL/LPL"/>
</dbReference>
<dbReference type="PANTHER" id="PTHR12835:SF5">
    <property type="entry name" value="BIOTIN--PROTEIN LIGASE"/>
    <property type="match status" value="1"/>
</dbReference>
<gene>
    <name evidence="3" type="ORF">LPB301_04980</name>
</gene>
<sequence>MKIIKLDAINSTNSFLKELCRDYALENFTIAVTNEQTNGRGQQSNTWESEPFKNLTASIFITELHLDIINIKYLSFTASLAVYDLLSDYNIPNISIKWPNDIMSANKKLCGILVDNRIKNQEINSCIVGFGLNVNQEKFPEYLDNATSLTNLTNLNYNLDDLLTALVSKMENRIQQLTLKDFIKLEEDYLDVLYRIETPSLFKDKNGVLFMGIIKGISDFGNLLVELEGEIIAEFGIKEISFV</sequence>
<name>A0A1B8U4Z6_9FLAO</name>
<organism evidence="3 4">
    <name type="scientific">Polaribacter reichenbachii</name>
    <dbReference type="NCBI Taxonomy" id="996801"/>
    <lineage>
        <taxon>Bacteria</taxon>
        <taxon>Pseudomonadati</taxon>
        <taxon>Bacteroidota</taxon>
        <taxon>Flavobacteriia</taxon>
        <taxon>Flavobacteriales</taxon>
        <taxon>Flavobacteriaceae</taxon>
    </lineage>
</organism>
<evidence type="ECO:0000259" key="2">
    <source>
        <dbReference type="PROSITE" id="PS51733"/>
    </source>
</evidence>
<dbReference type="GO" id="GO:0004077">
    <property type="term" value="F:biotin--[biotin carboxyl-carrier protein] ligase activity"/>
    <property type="evidence" value="ECO:0007669"/>
    <property type="project" value="InterPro"/>
</dbReference>
<dbReference type="InterPro" id="IPR004408">
    <property type="entry name" value="Biotin_CoA_COase_ligase"/>
</dbReference>
<dbReference type="RefSeq" id="WP_068358466.1">
    <property type="nucleotide sequence ID" value="NZ_CP019337.1"/>
</dbReference>
<dbReference type="OrthoDB" id="9807064at2"/>
<dbReference type="AlphaFoldDB" id="A0A1B8U4Z6"/>
<keyword evidence="1" id="KW-0436">Ligase</keyword>
<proteinExistence type="predicted"/>
<comment type="caution">
    <text evidence="3">The sequence shown here is derived from an EMBL/GenBank/DDBJ whole genome shotgun (WGS) entry which is preliminary data.</text>
</comment>
<dbReference type="InterPro" id="IPR004143">
    <property type="entry name" value="BPL_LPL_catalytic"/>
</dbReference>
<dbReference type="Proteomes" id="UP000092612">
    <property type="component" value="Unassembled WGS sequence"/>
</dbReference>
<reference evidence="4" key="1">
    <citation type="submission" date="2016-02" db="EMBL/GenBank/DDBJ databases">
        <title>Paenibacillus sp. LPB0068, isolated from Crassostrea gigas.</title>
        <authorList>
            <person name="Shin S.-K."/>
            <person name="Yi H."/>
        </authorList>
    </citation>
    <scope>NUCLEOTIDE SEQUENCE [LARGE SCALE GENOMIC DNA]</scope>
    <source>
        <strain evidence="4">KCTC 23969</strain>
    </source>
</reference>
<dbReference type="Pfam" id="PF03099">
    <property type="entry name" value="BPL_LplA_LipB"/>
    <property type="match status" value="1"/>
</dbReference>
<keyword evidence="4" id="KW-1185">Reference proteome</keyword>
<evidence type="ECO:0000313" key="4">
    <source>
        <dbReference type="Proteomes" id="UP000092612"/>
    </source>
</evidence>
<dbReference type="PANTHER" id="PTHR12835">
    <property type="entry name" value="BIOTIN PROTEIN LIGASE"/>
    <property type="match status" value="1"/>
</dbReference>
<dbReference type="CDD" id="cd16442">
    <property type="entry name" value="BPL"/>
    <property type="match status" value="1"/>
</dbReference>
<dbReference type="GO" id="GO:0005737">
    <property type="term" value="C:cytoplasm"/>
    <property type="evidence" value="ECO:0007669"/>
    <property type="project" value="TreeGrafter"/>
</dbReference>